<dbReference type="InterPro" id="IPR004360">
    <property type="entry name" value="Glyas_Fos-R_dOase_dom"/>
</dbReference>
<dbReference type="Proteomes" id="UP000829069">
    <property type="component" value="Chromosome"/>
</dbReference>
<evidence type="ECO:0000313" key="2">
    <source>
        <dbReference type="EMBL" id="UNK47704.1"/>
    </source>
</evidence>
<dbReference type="PROSITE" id="PS51819">
    <property type="entry name" value="VOC"/>
    <property type="match status" value="1"/>
</dbReference>
<gene>
    <name evidence="2" type="ORF">MNQ99_16910</name>
</gene>
<dbReference type="PANTHER" id="PTHR34109:SF1">
    <property type="entry name" value="VOC DOMAIN-CONTAINING PROTEIN"/>
    <property type="match status" value="1"/>
</dbReference>
<dbReference type="SUPFAM" id="SSF54593">
    <property type="entry name" value="Glyoxalase/Bleomycin resistance protein/Dihydroxybiphenyl dioxygenase"/>
    <property type="match status" value="1"/>
</dbReference>
<proteinExistence type="predicted"/>
<dbReference type="Gene3D" id="3.30.720.120">
    <property type="match status" value="1"/>
</dbReference>
<keyword evidence="3" id="KW-1185">Reference proteome</keyword>
<dbReference type="InterPro" id="IPR037523">
    <property type="entry name" value="VOC_core"/>
</dbReference>
<name>A0ABY3WJ71_9MICC</name>
<organism evidence="2 3">
    <name type="scientific">Arthrobacter sulfonylureivorans</name>
    <dbReference type="NCBI Taxonomy" id="2486855"/>
    <lineage>
        <taxon>Bacteria</taxon>
        <taxon>Bacillati</taxon>
        <taxon>Actinomycetota</taxon>
        <taxon>Actinomycetes</taxon>
        <taxon>Micrococcales</taxon>
        <taxon>Micrococcaceae</taxon>
        <taxon>Arthrobacter</taxon>
    </lineage>
</organism>
<protein>
    <submittedName>
        <fullName evidence="2">VOC family protein</fullName>
    </submittedName>
</protein>
<dbReference type="PANTHER" id="PTHR34109">
    <property type="entry name" value="BNAUNNG04460D PROTEIN-RELATED"/>
    <property type="match status" value="1"/>
</dbReference>
<feature type="domain" description="VOC" evidence="1">
    <location>
        <begin position="20"/>
        <end position="149"/>
    </location>
</feature>
<sequence>MTNTTQPAHGEHTDRGVPHGMTSLTPFIALTDAAGAIDFYTRVLGAKLLDRTDMPGPAGSPVVVHATLDFGNGCLQLGEVNPAYHLVSPPEGDDDCYSLGLYVPDVDAAVERAVAAGASVREDVNTFVSGDRYGSIRDPFGVRWSIMTRVEDLSPEESNRRVAEWAESMAAGEA</sequence>
<reference evidence="2 3" key="1">
    <citation type="submission" date="2022-03" db="EMBL/GenBank/DDBJ databases">
        <title>Isotopic signatures of nitrous oxide derived from detoxification processes.</title>
        <authorList>
            <person name="Behrendt U."/>
            <person name="Buchen C."/>
            <person name="Well R."/>
            <person name="Ulrich A."/>
            <person name="Rohe L."/>
            <person name="Kolb S."/>
            <person name="Schloter M."/>
            <person name="Horn M.A."/>
            <person name="Augustin J."/>
        </authorList>
    </citation>
    <scope>NUCLEOTIDE SEQUENCE [LARGE SCALE GENOMIC DNA]</scope>
    <source>
        <strain evidence="2 3">S4-C24</strain>
    </source>
</reference>
<dbReference type="Pfam" id="PF00903">
    <property type="entry name" value="Glyoxalase"/>
    <property type="match status" value="1"/>
</dbReference>
<dbReference type="CDD" id="cd07246">
    <property type="entry name" value="VOC_like"/>
    <property type="match status" value="1"/>
</dbReference>
<evidence type="ECO:0000259" key="1">
    <source>
        <dbReference type="PROSITE" id="PS51819"/>
    </source>
</evidence>
<evidence type="ECO:0000313" key="3">
    <source>
        <dbReference type="Proteomes" id="UP000829069"/>
    </source>
</evidence>
<accession>A0ABY3WJ71</accession>
<dbReference type="Gene3D" id="3.30.720.110">
    <property type="match status" value="1"/>
</dbReference>
<dbReference type="InterPro" id="IPR029068">
    <property type="entry name" value="Glyas_Bleomycin-R_OHBP_Dase"/>
</dbReference>
<dbReference type="EMBL" id="CP093326">
    <property type="protein sequence ID" value="UNK47704.1"/>
    <property type="molecule type" value="Genomic_DNA"/>
</dbReference>